<sequence>MIVSALFQGDGVLAAIAAGLDTMSRTRNDAGDAVGKVQTALLSWDPNSLPVHGIDKAYGNETEAAVRRFQISELGTPAAAATGELGPRAVLGLDQVQATAENPPARSTERVRRNVWRLSTGRGWDQTLLAYAQAVRTMQARPADDPTSWEFQANLYRAYRATFADARDSHDGNRFFLPWHRMYLYFFEQILRAAVIDNGGPADFALPYWNYGNPEPQSTLPYPFRDTGLALPDGSPNPLALAAPLRNADLMAGDPLSPTITSSFTAMWQPSFSGAMRTGFSGQLENIPHGAVHAAIGGDPGGELGALMSNADSAPRDPIFWLHHANLDRLWVQWLERHANPTDGDWLDAEFRFFDTDGRPVDCPVRDVLDHVDRLGYSYDDQAQLPVRPQRVVPVAPNPTLVASTPGPTELTGRTTVGLEVFPSSLPVVEHAPDTAAAAGFGAVLLTVDGLAAQRNPGCVYHVYMNLPDAEVDGKPEHHLAGTFSLFGVDADGRLGFTFDITALVQALASAYRWDPAALTVTVQPVRPTTRAHSGAVESGLPTKTTLPLRIGRIGLFVG</sequence>
<dbReference type="RefSeq" id="WP_136908329.1">
    <property type="nucleotide sequence ID" value="NZ_SUMD01000003.1"/>
</dbReference>
<evidence type="ECO:0000256" key="5">
    <source>
        <dbReference type="ARBA" id="ARBA00023008"/>
    </source>
</evidence>
<dbReference type="Pfam" id="PF12142">
    <property type="entry name" value="PPO1_DWL"/>
    <property type="match status" value="1"/>
</dbReference>
<dbReference type="InterPro" id="IPR008922">
    <property type="entry name" value="Di-copper_centre_dom_sf"/>
</dbReference>
<dbReference type="Pfam" id="PF00264">
    <property type="entry name" value="Tyrosinase"/>
    <property type="match status" value="2"/>
</dbReference>
<dbReference type="InterPro" id="IPR050316">
    <property type="entry name" value="Tyrosinase/Hemocyanin"/>
</dbReference>
<dbReference type="EMBL" id="SUMD01000003">
    <property type="protein sequence ID" value="TJZ79320.1"/>
    <property type="molecule type" value="Genomic_DNA"/>
</dbReference>
<dbReference type="InterPro" id="IPR036366">
    <property type="entry name" value="PGBDSf"/>
</dbReference>
<keyword evidence="3" id="KW-0479">Metal-binding</keyword>
<dbReference type="InterPro" id="IPR002227">
    <property type="entry name" value="Tyrosinase_Cu-bd"/>
</dbReference>
<dbReference type="Proteomes" id="UP000305109">
    <property type="component" value="Unassembled WGS sequence"/>
</dbReference>
<protein>
    <recommendedName>
        <fullName evidence="6 7">Tyrosinase copper-binding domain-containing protein</fullName>
    </recommendedName>
</protein>
<evidence type="ECO:0000259" key="7">
    <source>
        <dbReference type="PROSITE" id="PS00498"/>
    </source>
</evidence>
<evidence type="ECO:0000313" key="8">
    <source>
        <dbReference type="EMBL" id="TJZ79320.1"/>
    </source>
</evidence>
<dbReference type="PANTHER" id="PTHR11474:SF76">
    <property type="entry name" value="SHKT DOMAIN-CONTAINING PROTEIN"/>
    <property type="match status" value="1"/>
</dbReference>
<comment type="caution">
    <text evidence="8">The sequence shown here is derived from an EMBL/GenBank/DDBJ whole genome shotgun (WGS) entry which is preliminary data.</text>
</comment>
<dbReference type="PROSITE" id="PS00498">
    <property type="entry name" value="TYROSINASE_2"/>
    <property type="match status" value="1"/>
</dbReference>
<keyword evidence="9" id="KW-1185">Reference proteome</keyword>
<keyword evidence="4" id="KW-0560">Oxidoreductase</keyword>
<evidence type="ECO:0000256" key="3">
    <source>
        <dbReference type="ARBA" id="ARBA00022723"/>
    </source>
</evidence>
<dbReference type="Gene3D" id="1.10.101.10">
    <property type="entry name" value="PGBD-like superfamily/PGBD"/>
    <property type="match status" value="1"/>
</dbReference>
<dbReference type="Gene3D" id="1.10.1280.10">
    <property type="entry name" value="Di-copper center containing domain from catechol oxidase"/>
    <property type="match status" value="1"/>
</dbReference>
<keyword evidence="5" id="KW-0186">Copper</keyword>
<dbReference type="InterPro" id="IPR022739">
    <property type="entry name" value="Polyphenol_oxidase_cen"/>
</dbReference>
<reference evidence="8 9" key="1">
    <citation type="submission" date="2019-04" db="EMBL/GenBank/DDBJ databases">
        <title>Rhodococcus oryzae sp. nov., a novel actinomycete isolated from rhizosphere soil of rice (Oryza sativa L.).</title>
        <authorList>
            <person name="Li C."/>
        </authorList>
    </citation>
    <scope>NUCLEOTIDE SEQUENCE [LARGE SCALE GENOMIC DNA]</scope>
    <source>
        <strain evidence="8 9">NEAU-CX67</strain>
    </source>
</reference>
<accession>A0ABY2RLZ4</accession>
<feature type="domain" description="Tyrosinase copper-binding" evidence="6">
    <location>
        <begin position="170"/>
        <end position="188"/>
    </location>
</feature>
<evidence type="ECO:0000313" key="9">
    <source>
        <dbReference type="Proteomes" id="UP000305109"/>
    </source>
</evidence>
<dbReference type="InterPro" id="IPR057190">
    <property type="entry name" value="DUF7868"/>
</dbReference>
<organism evidence="8 9">
    <name type="scientific">Rhodococcus oryzae</name>
    <dbReference type="NCBI Taxonomy" id="2571143"/>
    <lineage>
        <taxon>Bacteria</taxon>
        <taxon>Bacillati</taxon>
        <taxon>Actinomycetota</taxon>
        <taxon>Actinomycetes</taxon>
        <taxon>Mycobacteriales</taxon>
        <taxon>Nocardiaceae</taxon>
        <taxon>Rhodococcus</taxon>
    </lineage>
</organism>
<evidence type="ECO:0000256" key="1">
    <source>
        <dbReference type="ARBA" id="ARBA00001973"/>
    </source>
</evidence>
<gene>
    <name evidence="8" type="ORF">FCG67_06675</name>
</gene>
<dbReference type="PROSITE" id="PS00497">
    <property type="entry name" value="TYROSINASE_1"/>
    <property type="match status" value="1"/>
</dbReference>
<comment type="similarity">
    <text evidence="2">Belongs to the tyrosinase family.</text>
</comment>
<feature type="domain" description="Tyrosinase copper-binding" evidence="7">
    <location>
        <begin position="317"/>
        <end position="328"/>
    </location>
</feature>
<dbReference type="PRINTS" id="PR00092">
    <property type="entry name" value="TYROSINASE"/>
</dbReference>
<evidence type="ECO:0000256" key="2">
    <source>
        <dbReference type="ARBA" id="ARBA00009928"/>
    </source>
</evidence>
<evidence type="ECO:0000259" key="6">
    <source>
        <dbReference type="PROSITE" id="PS00497"/>
    </source>
</evidence>
<evidence type="ECO:0000256" key="4">
    <source>
        <dbReference type="ARBA" id="ARBA00023002"/>
    </source>
</evidence>
<name>A0ABY2RLZ4_9NOCA</name>
<dbReference type="PANTHER" id="PTHR11474">
    <property type="entry name" value="TYROSINASE FAMILY MEMBER"/>
    <property type="match status" value="1"/>
</dbReference>
<dbReference type="SUPFAM" id="SSF48056">
    <property type="entry name" value="Di-copper centre-containing domain"/>
    <property type="match status" value="1"/>
</dbReference>
<dbReference type="Pfam" id="PF25271">
    <property type="entry name" value="DUF7868"/>
    <property type="match status" value="1"/>
</dbReference>
<comment type="cofactor">
    <cofactor evidence="1">
        <name>Cu(2+)</name>
        <dbReference type="ChEBI" id="CHEBI:29036"/>
    </cofactor>
</comment>
<proteinExistence type="inferred from homology"/>